<name>A0ABD0S9R3_LOXSC</name>
<evidence type="ECO:0000313" key="3">
    <source>
        <dbReference type="Proteomes" id="UP001549921"/>
    </source>
</evidence>
<dbReference type="Pfam" id="PF25273">
    <property type="entry name" value="DUF7869"/>
    <property type="match status" value="1"/>
</dbReference>
<comment type="caution">
    <text evidence="2">The sequence shown here is derived from an EMBL/GenBank/DDBJ whole genome shotgun (WGS) entry which is preliminary data.</text>
</comment>
<evidence type="ECO:0000259" key="1">
    <source>
        <dbReference type="Pfam" id="PF25273"/>
    </source>
</evidence>
<dbReference type="PANTHER" id="PTHR10773">
    <property type="entry name" value="DNA-DIRECTED RNA POLYMERASES I, II, AND III SUBUNIT RPABC2"/>
    <property type="match status" value="1"/>
</dbReference>
<dbReference type="PANTHER" id="PTHR10773:SF19">
    <property type="match status" value="1"/>
</dbReference>
<evidence type="ECO:0000313" key="2">
    <source>
        <dbReference type="EMBL" id="KAL0810798.1"/>
    </source>
</evidence>
<dbReference type="InterPro" id="IPR057191">
    <property type="entry name" value="DUF7869"/>
</dbReference>
<proteinExistence type="predicted"/>
<dbReference type="Proteomes" id="UP001549921">
    <property type="component" value="Unassembled WGS sequence"/>
</dbReference>
<gene>
    <name evidence="2" type="ORF">ABMA28_010114</name>
</gene>
<sequence length="286" mass="32802">MPAPSGDVSAFFYKSKLNCLNLTVTNMKNNVTTCYFWHQALANRGAIEIGTCVYRFLEDLSKTHPNCDIILYSDNCCGQQKNRYLITMYYYAVSRLPIHSITHKFLITGHTQNEGDNAHSVIEKAVKRAKKSGPIYVPDQYAQIIRTAKKTGHPYVVEEMDFKDFYELKTLNDEVKLNMAKSVNGDPIKITEIKMIRFTKDSDTYAYKTDYAKNWIEVKCHKAPRGSQRNTNMSETVKTVSLKRAYTSKIGIDGRLKSDLQSLIENNIIPSYYARFYEGLFRSDAD</sequence>
<dbReference type="AlphaFoldDB" id="A0ABD0S9R3"/>
<dbReference type="EMBL" id="JBEDNZ010000025">
    <property type="protein sequence ID" value="KAL0810798.1"/>
    <property type="molecule type" value="Genomic_DNA"/>
</dbReference>
<organism evidence="2 3">
    <name type="scientific">Loxostege sticticalis</name>
    <name type="common">Beet webworm moth</name>
    <dbReference type="NCBI Taxonomy" id="481309"/>
    <lineage>
        <taxon>Eukaryota</taxon>
        <taxon>Metazoa</taxon>
        <taxon>Ecdysozoa</taxon>
        <taxon>Arthropoda</taxon>
        <taxon>Hexapoda</taxon>
        <taxon>Insecta</taxon>
        <taxon>Pterygota</taxon>
        <taxon>Neoptera</taxon>
        <taxon>Endopterygota</taxon>
        <taxon>Lepidoptera</taxon>
        <taxon>Glossata</taxon>
        <taxon>Ditrysia</taxon>
        <taxon>Pyraloidea</taxon>
        <taxon>Crambidae</taxon>
        <taxon>Pyraustinae</taxon>
        <taxon>Loxostege</taxon>
    </lineage>
</organism>
<feature type="domain" description="DUF7869" evidence="1">
    <location>
        <begin position="31"/>
        <end position="148"/>
    </location>
</feature>
<reference evidence="2 3" key="1">
    <citation type="submission" date="2024-06" db="EMBL/GenBank/DDBJ databases">
        <title>A chromosome-level genome assembly of beet webworm, Loxostege sticticalis.</title>
        <authorList>
            <person name="Zhang Y."/>
        </authorList>
    </citation>
    <scope>NUCLEOTIDE SEQUENCE [LARGE SCALE GENOMIC DNA]</scope>
    <source>
        <strain evidence="2">AQ028</strain>
        <tissue evidence="2">Male pupae</tissue>
    </source>
</reference>
<accession>A0ABD0S9R3</accession>
<protein>
    <recommendedName>
        <fullName evidence="1">DUF7869 domain-containing protein</fullName>
    </recommendedName>
</protein>